<dbReference type="Proteomes" id="UP000000560">
    <property type="component" value="Chromosome II"/>
</dbReference>
<dbReference type="SMART" id="SM00028">
    <property type="entry name" value="TPR"/>
    <property type="match status" value="8"/>
</dbReference>
<dbReference type="InterPro" id="IPR053137">
    <property type="entry name" value="NLR-like"/>
</dbReference>
<dbReference type="HOGENOM" id="CLU_001754_0_0_1"/>
<keyword evidence="3" id="KW-1185">Reference proteome</keyword>
<dbReference type="RefSeq" id="XP_050467516.1">
    <property type="nucleotide sequence ID" value="XM_050611490.1"/>
</dbReference>
<feature type="region of interest" description="Disordered" evidence="1">
    <location>
        <begin position="647"/>
        <end position="679"/>
    </location>
</feature>
<dbReference type="Pfam" id="PF13424">
    <property type="entry name" value="TPR_12"/>
    <property type="match status" value="3"/>
</dbReference>
<dbReference type="OrthoDB" id="5986190at2759"/>
<organism evidence="2 3">
    <name type="scientific">Emericella nidulans (strain FGSC A4 / ATCC 38163 / CBS 112.46 / NRRL 194 / M139)</name>
    <name type="common">Aspergillus nidulans</name>
    <dbReference type="NCBI Taxonomy" id="227321"/>
    <lineage>
        <taxon>Eukaryota</taxon>
        <taxon>Fungi</taxon>
        <taxon>Dikarya</taxon>
        <taxon>Ascomycota</taxon>
        <taxon>Pezizomycotina</taxon>
        <taxon>Eurotiomycetes</taxon>
        <taxon>Eurotiomycetidae</taxon>
        <taxon>Eurotiales</taxon>
        <taxon>Aspergillaceae</taxon>
        <taxon>Aspergillus</taxon>
        <taxon>Aspergillus subgen. Nidulantes</taxon>
    </lineage>
</organism>
<protein>
    <submittedName>
        <fullName evidence="2">TPR domain protein (AFU_orthologue AFUA_3G01710)</fullName>
    </submittedName>
</protein>
<dbReference type="Pfam" id="PF13374">
    <property type="entry name" value="TPR_10"/>
    <property type="match status" value="5"/>
</dbReference>
<dbReference type="SUPFAM" id="SSF48452">
    <property type="entry name" value="TPR-like"/>
    <property type="match status" value="4"/>
</dbReference>
<name>C8V460_EMENI</name>
<dbReference type="EMBL" id="BN001302">
    <property type="protein sequence ID" value="CBF75768.1"/>
    <property type="molecule type" value="Genomic_DNA"/>
</dbReference>
<evidence type="ECO:0000313" key="3">
    <source>
        <dbReference type="Proteomes" id="UP000000560"/>
    </source>
</evidence>
<feature type="compositionally biased region" description="Acidic residues" evidence="1">
    <location>
        <begin position="666"/>
        <end position="678"/>
    </location>
</feature>
<feature type="compositionally biased region" description="Basic and acidic residues" evidence="1">
    <location>
        <begin position="647"/>
        <end position="665"/>
    </location>
</feature>
<dbReference type="InterPro" id="IPR011990">
    <property type="entry name" value="TPR-like_helical_dom_sf"/>
</dbReference>
<reference evidence="3" key="1">
    <citation type="journal article" date="2005" name="Nature">
        <title>Sequencing of Aspergillus nidulans and comparative analysis with A. fumigatus and A. oryzae.</title>
        <authorList>
            <person name="Galagan J.E."/>
            <person name="Calvo S.E."/>
            <person name="Cuomo C."/>
            <person name="Ma L.J."/>
            <person name="Wortman J.R."/>
            <person name="Batzoglou S."/>
            <person name="Lee S.I."/>
            <person name="Basturkmen M."/>
            <person name="Spevak C.C."/>
            <person name="Clutterbuck J."/>
            <person name="Kapitonov V."/>
            <person name="Jurka J."/>
            <person name="Scazzocchio C."/>
            <person name="Farman M."/>
            <person name="Butler J."/>
            <person name="Purcell S."/>
            <person name="Harris S."/>
            <person name="Braus G.H."/>
            <person name="Draht O."/>
            <person name="Busch S."/>
            <person name="D'Enfert C."/>
            <person name="Bouchier C."/>
            <person name="Goldman G.H."/>
            <person name="Bell-Pedersen D."/>
            <person name="Griffiths-Jones S."/>
            <person name="Doonan J.H."/>
            <person name="Yu J."/>
            <person name="Vienken K."/>
            <person name="Pain A."/>
            <person name="Freitag M."/>
            <person name="Selker E.U."/>
            <person name="Archer D.B."/>
            <person name="Penalva M.A."/>
            <person name="Oakley B.R."/>
            <person name="Momany M."/>
            <person name="Tanaka T."/>
            <person name="Kumagai T."/>
            <person name="Asai K."/>
            <person name="Machida M."/>
            <person name="Nierman W.C."/>
            <person name="Denning D.W."/>
            <person name="Caddick M."/>
            <person name="Hynes M."/>
            <person name="Paoletti M."/>
            <person name="Fischer R."/>
            <person name="Miller B."/>
            <person name="Dyer P."/>
            <person name="Sachs M.S."/>
            <person name="Osmani S.A."/>
            <person name="Birren B.W."/>
        </authorList>
    </citation>
    <scope>NUCLEOTIDE SEQUENCE [LARGE SCALE GENOMIC DNA]</scope>
    <source>
        <strain evidence="3">FGSC A4 / ATCC 38163 / CBS 112.46 / NRRL 194 / M139</strain>
    </source>
</reference>
<dbReference type="PRINTS" id="PR00381">
    <property type="entry name" value="KINESINLIGHT"/>
</dbReference>
<evidence type="ECO:0000313" key="2">
    <source>
        <dbReference type="EMBL" id="CBF75768.1"/>
    </source>
</evidence>
<gene>
    <name evidence="2" type="ORF">ANIA_10448</name>
</gene>
<dbReference type="GeneID" id="74896407"/>
<dbReference type="STRING" id="227321.C8V460"/>
<accession>C8V460</accession>
<dbReference type="Gene3D" id="1.25.40.10">
    <property type="entry name" value="Tetratricopeptide repeat domain"/>
    <property type="match status" value="3"/>
</dbReference>
<dbReference type="InParanoid" id="C8V460"/>
<dbReference type="OMA" id="GCRIACE"/>
<dbReference type="KEGG" id="ani:ANIA_10448"/>
<sequence>METRKRLLGPKHPDTLASMAGLASTYQSQGRWREAEWLEVQVMETRKQVLGSWHPDTLTSMANLASTYWNQGRWKEAEALEVQVMETRKQVLGSWHPDTLTSKANLALTYQYQGRWKEAEWLEVQVMETRQQVLGPEHPNTLTSMANLALTYRNQGQLKEAERLGVQVMETSKQVLGSDHDDTLASMANLASTYWSQGKWKEAEALFIRVLNTQKQVLGLEHPDTLASMADLASTYQNQGQWKEAEELFIQAMEIQTTVLGSEHPDTLISTANLASTYRSQGRLKQAERLGVQVMETSKQVLGPDHPYTLTSMANLASTYWSQGKWKEAEALFIRVLNTQKQVLGLEHPDTLASMADLASTYQNQGQWKTAEQLFIQVMESQKLVLGPEHTNTLTTMANLASVLLRQGQWRQAEELHLRVVETRKKGLGEVDPPTLNSMVDLASIYKHQGRLAEAKELERQIEDARIWQLEQDSDTDSETSIISSIMSEAYSHDSTTSSGSLYETQRAVPERVARALFEEMELQAYYRRAIEKFGKAHFTRNHDHILRRLFKDLRLEAKNPHHRRALRFANWLSLNRVTELICELCDPNPDLQQLRTTQLLLTQKEDRQFILNRHLRSLANKLDNTSISELHDPGMTVTEAVVMPDFETKKDSKHHGDDRERREDGEDEEDEEDEGDVDQARMLQQLDMEYLMGGKPFRSYKDSVRHLSHTPNTMKEAIESQNIDNIRRLLRKGSDLAVMDEYAWIEELYKLGYSVDDIAELLIENAKDSPWINFEPNSYEEAEPQHGLHLRDCAHQFSFNRPLSQGQLLTTETVSRTEIVQEIQELCGLAGITPGSPELRSRTGSVKFEEQNSVAIISYAVNENDHDLDGNSIISRLYRIIERLSSAAGRVQSAGLCCDCFTIIRFPEDQPNPQLSSVNQVEMCCMEFELIVQMKTELRRLLSVECIEMTDVAGIRAVTERILELLTQTARNIPVDTVDCVFNYCCLAIQFLSLGFLSYFQAHMGPIQFFFLDTLQTTYVLSGNEVSPSRYHEIIASLTNLTCMGEMIQSPVFTFRIRSAETKDSVEKTGPKHDLLASIEDILDTWGPGQVIARRLDNLPYAIRLGGGFITYDGRKYHWSQDVAAEQWSPIKWERRHKVVIGAVVTVNGLCTIDENQYWAKSSTILEPLGTYPTWWELNQRQSGFQAGNYVLYQINGVWCKMHGRTLKQSKLEQDDEMLIPFLDDLWGLQVSFCTSVARRVALREMVADLLPTFATATYTNEQQELWEDLKMNYNIVDSFKGGNLKDWFRLLTPQLYQYTLGILRKMFNVLQHTGIDREGRYLLVSWPHEHDLLRGFKIPCEKQSSWARILADSDDCATFAYISSKCLETETIKCSGPLRNWTNTTLLLETAVIFHNLKEPSFELENDEIFFFKKLDSLLYVRVHRRNETSAASLLTPSTSIASIPWSLQQRLFMREKQRRKRRLREKQATYDIGETVVVLAAKGLL</sequence>
<proteinExistence type="predicted"/>
<dbReference type="VEuPathDB" id="FungiDB:AN10448"/>
<dbReference type="eggNOG" id="KOG1840">
    <property type="taxonomic scope" value="Eukaryota"/>
</dbReference>
<dbReference type="PANTHER" id="PTHR46082:SF11">
    <property type="entry name" value="AAA+ ATPASE DOMAIN-CONTAINING PROTEIN-RELATED"/>
    <property type="match status" value="1"/>
</dbReference>
<evidence type="ECO:0000256" key="1">
    <source>
        <dbReference type="SAM" id="MobiDB-lite"/>
    </source>
</evidence>
<dbReference type="PANTHER" id="PTHR46082">
    <property type="entry name" value="ATP/GTP-BINDING PROTEIN-RELATED"/>
    <property type="match status" value="1"/>
</dbReference>
<dbReference type="InterPro" id="IPR019734">
    <property type="entry name" value="TPR_rpt"/>
</dbReference>
<reference evidence="3" key="2">
    <citation type="journal article" date="2009" name="Fungal Genet. Biol.">
        <title>The 2008 update of the Aspergillus nidulans genome annotation: a community effort.</title>
        <authorList>
            <person name="Wortman J.R."/>
            <person name="Gilsenan J.M."/>
            <person name="Joardar V."/>
            <person name="Deegan J."/>
            <person name="Clutterbuck J."/>
            <person name="Andersen M.R."/>
            <person name="Archer D."/>
            <person name="Bencina M."/>
            <person name="Braus G."/>
            <person name="Coutinho P."/>
            <person name="von Dohren H."/>
            <person name="Doonan J."/>
            <person name="Driessen A.J."/>
            <person name="Durek P."/>
            <person name="Espeso E."/>
            <person name="Fekete E."/>
            <person name="Flipphi M."/>
            <person name="Estrada C.G."/>
            <person name="Geysens S."/>
            <person name="Goldman G."/>
            <person name="de Groot P.W."/>
            <person name="Hansen K."/>
            <person name="Harris S.D."/>
            <person name="Heinekamp T."/>
            <person name="Helmstaedt K."/>
            <person name="Henrissat B."/>
            <person name="Hofmann G."/>
            <person name="Homan T."/>
            <person name="Horio T."/>
            <person name="Horiuchi H."/>
            <person name="James S."/>
            <person name="Jones M."/>
            <person name="Karaffa L."/>
            <person name="Karanyi Z."/>
            <person name="Kato M."/>
            <person name="Keller N."/>
            <person name="Kelly D.E."/>
            <person name="Kiel J.A."/>
            <person name="Kim J.M."/>
            <person name="van der Klei I.J."/>
            <person name="Klis F.M."/>
            <person name="Kovalchuk A."/>
            <person name="Krasevec N."/>
            <person name="Kubicek C.P."/>
            <person name="Liu B."/>
            <person name="Maccabe A."/>
            <person name="Meyer V."/>
            <person name="Mirabito P."/>
            <person name="Miskei M."/>
            <person name="Mos M."/>
            <person name="Mullins J."/>
            <person name="Nelson D.R."/>
            <person name="Nielsen J."/>
            <person name="Oakley B.R."/>
            <person name="Osmani S.A."/>
            <person name="Pakula T."/>
            <person name="Paszewski A."/>
            <person name="Paulsen I."/>
            <person name="Pilsyk S."/>
            <person name="Pocsi I."/>
            <person name="Punt P.J."/>
            <person name="Ram A.F."/>
            <person name="Ren Q."/>
            <person name="Robellet X."/>
            <person name="Robson G."/>
            <person name="Seiboth B."/>
            <person name="van Solingen P."/>
            <person name="Specht T."/>
            <person name="Sun J."/>
            <person name="Taheri-Talesh N."/>
            <person name="Takeshita N."/>
            <person name="Ussery D."/>
            <person name="vanKuyk P.A."/>
            <person name="Visser H."/>
            <person name="van de Vondervoort P.J."/>
            <person name="de Vries R.P."/>
            <person name="Walton J."/>
            <person name="Xiang X."/>
            <person name="Xiong Y."/>
            <person name="Zeng A.P."/>
            <person name="Brandt B.W."/>
            <person name="Cornell M.J."/>
            <person name="van den Hondel C.A."/>
            <person name="Visser J."/>
            <person name="Oliver S.G."/>
            <person name="Turner G."/>
        </authorList>
    </citation>
    <scope>GENOME REANNOTATION</scope>
    <source>
        <strain evidence="3">FGSC A4 / ATCC 38163 / CBS 112.46 / NRRL 194 / M139</strain>
    </source>
</reference>